<reference evidence="1 2" key="1">
    <citation type="submission" date="2016-06" db="EMBL/GenBank/DDBJ databases">
        <authorList>
            <person name="Kjaerup R.B."/>
            <person name="Dalgaard T.S."/>
            <person name="Juul-Madsen H.R."/>
        </authorList>
    </citation>
    <scope>NUCLEOTIDE SEQUENCE [LARGE SCALE GENOMIC DNA]</scope>
    <source>
        <strain evidence="1 2">GCSL-Mp3</strain>
    </source>
</reference>
<dbReference type="InterPro" id="IPR053140">
    <property type="entry name" value="GDSL_Rv0518-like"/>
</dbReference>
<dbReference type="Proteomes" id="UP000092247">
    <property type="component" value="Unassembled WGS sequence"/>
</dbReference>
<dbReference type="CDD" id="cd01830">
    <property type="entry name" value="XynE_like"/>
    <property type="match status" value="1"/>
</dbReference>
<comment type="caution">
    <text evidence="1">The sequence shown here is derived from an EMBL/GenBank/DDBJ whole genome shotgun (WGS) entry which is preliminary data.</text>
</comment>
<dbReference type="PANTHER" id="PTHR43784">
    <property type="entry name" value="GDSL-LIKE LIPASE/ACYLHYDROLASE, PUTATIVE (AFU_ORTHOLOGUE AFUA_2G00820)-RELATED"/>
    <property type="match status" value="1"/>
</dbReference>
<dbReference type="EMBL" id="LZEX01000046">
    <property type="protein sequence ID" value="OBU02122.1"/>
    <property type="molecule type" value="Genomic_DNA"/>
</dbReference>
<dbReference type="GO" id="GO:0016788">
    <property type="term" value="F:hydrolase activity, acting on ester bonds"/>
    <property type="evidence" value="ECO:0007669"/>
    <property type="project" value="InterPro"/>
</dbReference>
<evidence type="ECO:0000313" key="2">
    <source>
        <dbReference type="Proteomes" id="UP000092247"/>
    </source>
</evidence>
<dbReference type="InterPro" id="IPR001087">
    <property type="entry name" value="GDSL"/>
</dbReference>
<gene>
    <name evidence="1" type="ORF">AYY17_14050</name>
</gene>
<sequence>MSSSISFTLPLPAEWICTWLSTSQPASGEAFPFPPAIPAITGNQTLRQTLRISLGGQKMRLLFSNRYGTQPLVLGESYVSVPEQFSAVPITFNGQPGTTIPAGEILYSDDILLNIPSLSVISLRTFLPEPVAVNTFHWDARHFSLLEPGNQVLREESAGGQTISSRLLIESVQVQPGCAGGTLVVIGDSMVDGNGVEMDTYGRWTDFLAERFIAENIAVVNAGQSGSRLLKDGIGISTLSRFERDVLHQPGVSACIVQVGLNDIGLAETVLDPQSPVPAAAVLINAYRQLLTMARGKNIRMTGVTLVPLRGTGEYGMDNFYQPEKETVRQEVNHWIRTSGEFDAVIDSDLLVRDPANPRQLSAQYDSGDHLHLNHKGHQLVAQSVPLTVILTD</sequence>
<dbReference type="RefSeq" id="WP_067427155.1">
    <property type="nucleotide sequence ID" value="NZ_LZEX01000046.1"/>
</dbReference>
<dbReference type="Pfam" id="PF00657">
    <property type="entry name" value="Lipase_GDSL"/>
    <property type="match status" value="1"/>
</dbReference>
<evidence type="ECO:0000313" key="1">
    <source>
        <dbReference type="EMBL" id="OBU02122.1"/>
    </source>
</evidence>
<dbReference type="AlphaFoldDB" id="A0A1B8GZ78"/>
<dbReference type="InterPro" id="IPR036514">
    <property type="entry name" value="SGNH_hydro_sf"/>
</dbReference>
<organism evidence="1 2">
    <name type="scientific">Morganella psychrotolerans</name>
    <dbReference type="NCBI Taxonomy" id="368603"/>
    <lineage>
        <taxon>Bacteria</taxon>
        <taxon>Pseudomonadati</taxon>
        <taxon>Pseudomonadota</taxon>
        <taxon>Gammaproteobacteria</taxon>
        <taxon>Enterobacterales</taxon>
        <taxon>Morganellaceae</taxon>
        <taxon>Morganella</taxon>
    </lineage>
</organism>
<dbReference type="Gene3D" id="3.40.50.1110">
    <property type="entry name" value="SGNH hydrolase"/>
    <property type="match status" value="1"/>
</dbReference>
<dbReference type="SUPFAM" id="SSF52266">
    <property type="entry name" value="SGNH hydrolase"/>
    <property type="match status" value="1"/>
</dbReference>
<proteinExistence type="predicted"/>
<name>A0A1B8GZ78_9GAMM</name>
<dbReference type="PANTHER" id="PTHR43784:SF2">
    <property type="entry name" value="GDSL-LIKE LIPASE_ACYLHYDROLASE, PUTATIVE (AFU_ORTHOLOGUE AFUA_2G00820)-RELATED"/>
    <property type="match status" value="1"/>
</dbReference>
<accession>A0A1B8GZ78</accession>
<protein>
    <submittedName>
        <fullName evidence="1">Esterase</fullName>
    </submittedName>
</protein>